<name>A0A4U8T2B1_9HELI</name>
<dbReference type="RefSeq" id="WP_084584335.1">
    <property type="nucleotide sequence ID" value="NZ_JRPE02000002.1"/>
</dbReference>
<protein>
    <recommendedName>
        <fullName evidence="1">Antirepressor protein C-terminal domain-containing protein</fullName>
    </recommendedName>
</protein>
<evidence type="ECO:0000313" key="2">
    <source>
        <dbReference type="EMBL" id="TLD93444.1"/>
    </source>
</evidence>
<comment type="caution">
    <text evidence="2">The sequence shown here is derived from an EMBL/GenBank/DDBJ whole genome shotgun (WGS) entry which is preliminary data.</text>
</comment>
<dbReference type="Pfam" id="PF03374">
    <property type="entry name" value="ANT"/>
    <property type="match status" value="1"/>
</dbReference>
<dbReference type="AlphaFoldDB" id="A0A4U8T2B1"/>
<organism evidence="2 3">
    <name type="scientific">Helicobacter magdeburgensis</name>
    <dbReference type="NCBI Taxonomy" id="471858"/>
    <lineage>
        <taxon>Bacteria</taxon>
        <taxon>Pseudomonadati</taxon>
        <taxon>Campylobacterota</taxon>
        <taxon>Epsilonproteobacteria</taxon>
        <taxon>Campylobacterales</taxon>
        <taxon>Helicobacteraceae</taxon>
        <taxon>Helicobacter</taxon>
    </lineage>
</organism>
<dbReference type="GO" id="GO:0003677">
    <property type="term" value="F:DNA binding"/>
    <property type="evidence" value="ECO:0007669"/>
    <property type="project" value="InterPro"/>
</dbReference>
<dbReference type="Proteomes" id="UP000029921">
    <property type="component" value="Unassembled WGS sequence"/>
</dbReference>
<evidence type="ECO:0000259" key="1">
    <source>
        <dbReference type="Pfam" id="PF03374"/>
    </source>
</evidence>
<accession>A0A4U8T2B1</accession>
<keyword evidence="3" id="KW-1185">Reference proteome</keyword>
<dbReference type="EMBL" id="JRPE02000002">
    <property type="protein sequence ID" value="TLD93444.1"/>
    <property type="molecule type" value="Genomic_DNA"/>
</dbReference>
<dbReference type="InterPro" id="IPR005039">
    <property type="entry name" value="Ant_C"/>
</dbReference>
<evidence type="ECO:0000313" key="3">
    <source>
        <dbReference type="Proteomes" id="UP000029921"/>
    </source>
</evidence>
<proteinExistence type="predicted"/>
<feature type="domain" description="Antirepressor protein C-terminal" evidence="1">
    <location>
        <begin position="17"/>
        <end position="120"/>
    </location>
</feature>
<reference evidence="2 3" key="1">
    <citation type="journal article" date="2014" name="Genome Announc.">
        <title>Draft genome sequences of eight enterohepatic helicobacter species isolated from both laboratory and wild rodents.</title>
        <authorList>
            <person name="Sheh A."/>
            <person name="Shen Z."/>
            <person name="Fox J.G."/>
        </authorList>
    </citation>
    <scope>NUCLEOTIDE SEQUENCE [LARGE SCALE GENOMIC DNA]</scope>
    <source>
        <strain evidence="2 3">MIT 96-1001</strain>
    </source>
</reference>
<sequence>MTQDLKALEAENKLIKKKLQETKEAVEFFHDMAKTPYRAFDMQEAAKALGVKGMDKNRLYAFLRNEGILMSNNQPYQEYIDKGYFAAVVRNKPISYGLETRVKTLVFSDGLKFIHSLLKKHTKKSLKATNHSEICLSQIKTKNKPNKELFSYDLLDSFLEIAKKEGVQMIC</sequence>
<gene>
    <name evidence="2" type="ORF">LS74_001570</name>
</gene>